<dbReference type="InterPro" id="IPR022385">
    <property type="entry name" value="Rhs_assc_core"/>
</dbReference>
<gene>
    <name evidence="5" type="ORF">SAMN04488690_2113</name>
</gene>
<feature type="chain" id="PRO_5012777276" evidence="3">
    <location>
        <begin position="28"/>
        <end position="327"/>
    </location>
</feature>
<feature type="compositionally biased region" description="Basic and acidic residues" evidence="2">
    <location>
        <begin position="252"/>
        <end position="261"/>
    </location>
</feature>
<dbReference type="Gene3D" id="2.180.10.10">
    <property type="entry name" value="RHS repeat-associated core"/>
    <property type="match status" value="1"/>
</dbReference>
<evidence type="ECO:0000256" key="1">
    <source>
        <dbReference type="ARBA" id="ARBA00022737"/>
    </source>
</evidence>
<dbReference type="PANTHER" id="PTHR32305">
    <property type="match status" value="1"/>
</dbReference>
<dbReference type="EMBL" id="FWEU01000002">
    <property type="protein sequence ID" value="SLM24392.1"/>
    <property type="molecule type" value="Genomic_DNA"/>
</dbReference>
<proteinExistence type="predicted"/>
<keyword evidence="3" id="KW-0732">Signal</keyword>
<feature type="region of interest" description="Disordered" evidence="2">
    <location>
        <begin position="252"/>
        <end position="273"/>
    </location>
</feature>
<dbReference type="Pfam" id="PF25023">
    <property type="entry name" value="TEN_YD-shell"/>
    <property type="match status" value="1"/>
</dbReference>
<evidence type="ECO:0000256" key="3">
    <source>
        <dbReference type="SAM" id="SignalP"/>
    </source>
</evidence>
<dbReference type="NCBIfam" id="TIGR03696">
    <property type="entry name" value="Rhs_assc_core"/>
    <property type="match status" value="1"/>
</dbReference>
<evidence type="ECO:0000256" key="2">
    <source>
        <dbReference type="SAM" id="MobiDB-lite"/>
    </source>
</evidence>
<sequence>MNGITSLLIRAALLVVATLAGATPAAAQEVVEYIHTDALGSPVAITDAIGSVIERTVYEPYGGVVNRPLKDGPGYAGHMTDSVTGLNYMQQRYFDSSLGTFLSVDPVTTVENPYANFQRYRYGNGNPYKFVDPDGADAIYFSDVNVLVIPVNFTGPAATKSNVEAIRSRVDSIASEYRGIKVRLQVLGSAGGHGQNSMNLGPGKDYANYPRAGQGVYGGIGGRTAHIDSSESNWIGAAVHDILHFAGAPEGYRDAGSRDGRTSSPMEGYSSDHIMADRNGTRITARDEDAMLSNDTTSRHRLSDFKGVFRVEGRLDAKRLDKQFSGK</sequence>
<keyword evidence="1" id="KW-0677">Repeat</keyword>
<evidence type="ECO:0000313" key="6">
    <source>
        <dbReference type="Proteomes" id="UP000191133"/>
    </source>
</evidence>
<dbReference type="RefSeq" id="WP_080149481.1">
    <property type="nucleotide sequence ID" value="NZ_FWEU01000002.1"/>
</dbReference>
<name>A0A1W1GYH1_9GAMM</name>
<dbReference type="InterPro" id="IPR056823">
    <property type="entry name" value="TEN-like_YD-shell"/>
</dbReference>
<evidence type="ECO:0000259" key="4">
    <source>
        <dbReference type="Pfam" id="PF25023"/>
    </source>
</evidence>
<organism evidence="5 6">
    <name type="scientific">Stenotrophomonas indicatrix</name>
    <dbReference type="NCBI Taxonomy" id="2045451"/>
    <lineage>
        <taxon>Bacteria</taxon>
        <taxon>Pseudomonadati</taxon>
        <taxon>Pseudomonadota</taxon>
        <taxon>Gammaproteobacteria</taxon>
        <taxon>Lysobacterales</taxon>
        <taxon>Lysobacteraceae</taxon>
        <taxon>Stenotrophomonas</taxon>
    </lineage>
</organism>
<evidence type="ECO:0000313" key="5">
    <source>
        <dbReference type="EMBL" id="SLM24392.1"/>
    </source>
</evidence>
<dbReference type="InterPro" id="IPR050708">
    <property type="entry name" value="T6SS_VgrG/RHS"/>
</dbReference>
<dbReference type="AlphaFoldDB" id="A0A1W1GYH1"/>
<reference evidence="6" key="1">
    <citation type="submission" date="2016-10" db="EMBL/GenBank/DDBJ databases">
        <authorList>
            <person name="Varghese N."/>
        </authorList>
    </citation>
    <scope>NUCLEOTIDE SEQUENCE [LARGE SCALE GENOMIC DNA]</scope>
    <source>
        <strain evidence="6">92MFCol6.1</strain>
    </source>
</reference>
<feature type="signal peptide" evidence="3">
    <location>
        <begin position="1"/>
        <end position="27"/>
    </location>
</feature>
<protein>
    <submittedName>
        <fullName evidence="5">RHS repeat-associated core domain-containing protein</fullName>
    </submittedName>
</protein>
<dbReference type="Proteomes" id="UP000191133">
    <property type="component" value="Unassembled WGS sequence"/>
</dbReference>
<dbReference type="PANTHER" id="PTHR32305:SF15">
    <property type="entry name" value="PROTEIN RHSA-RELATED"/>
    <property type="match status" value="1"/>
</dbReference>
<feature type="domain" description="Teneurin-like YD-shell" evidence="4">
    <location>
        <begin position="33"/>
        <end position="127"/>
    </location>
</feature>
<accession>A0A1W1GYH1</accession>